<evidence type="ECO:0000313" key="12">
    <source>
        <dbReference type="Proteomes" id="UP000308197"/>
    </source>
</evidence>
<reference evidence="11 12" key="1">
    <citation type="journal article" date="2019" name="Nat. Ecol. Evol.">
        <title>Megaphylogeny resolves global patterns of mushroom evolution.</title>
        <authorList>
            <person name="Varga T."/>
            <person name="Krizsan K."/>
            <person name="Foldi C."/>
            <person name="Dima B."/>
            <person name="Sanchez-Garcia M."/>
            <person name="Sanchez-Ramirez S."/>
            <person name="Szollosi G.J."/>
            <person name="Szarkandi J.G."/>
            <person name="Papp V."/>
            <person name="Albert L."/>
            <person name="Andreopoulos W."/>
            <person name="Angelini C."/>
            <person name="Antonin V."/>
            <person name="Barry K.W."/>
            <person name="Bougher N.L."/>
            <person name="Buchanan P."/>
            <person name="Buyck B."/>
            <person name="Bense V."/>
            <person name="Catcheside P."/>
            <person name="Chovatia M."/>
            <person name="Cooper J."/>
            <person name="Damon W."/>
            <person name="Desjardin D."/>
            <person name="Finy P."/>
            <person name="Geml J."/>
            <person name="Haridas S."/>
            <person name="Hughes K."/>
            <person name="Justo A."/>
            <person name="Karasinski D."/>
            <person name="Kautmanova I."/>
            <person name="Kiss B."/>
            <person name="Kocsube S."/>
            <person name="Kotiranta H."/>
            <person name="LaButti K.M."/>
            <person name="Lechner B.E."/>
            <person name="Liimatainen K."/>
            <person name="Lipzen A."/>
            <person name="Lukacs Z."/>
            <person name="Mihaltcheva S."/>
            <person name="Morgado L.N."/>
            <person name="Niskanen T."/>
            <person name="Noordeloos M.E."/>
            <person name="Ohm R.A."/>
            <person name="Ortiz-Santana B."/>
            <person name="Ovrebo C."/>
            <person name="Racz N."/>
            <person name="Riley R."/>
            <person name="Savchenko A."/>
            <person name="Shiryaev A."/>
            <person name="Soop K."/>
            <person name="Spirin V."/>
            <person name="Szebenyi C."/>
            <person name="Tomsovsky M."/>
            <person name="Tulloss R.E."/>
            <person name="Uehling J."/>
            <person name="Grigoriev I.V."/>
            <person name="Vagvolgyi C."/>
            <person name="Papp T."/>
            <person name="Martin F.M."/>
            <person name="Miettinen O."/>
            <person name="Hibbett D.S."/>
            <person name="Nagy L.G."/>
        </authorList>
    </citation>
    <scope>NUCLEOTIDE SEQUENCE [LARGE SCALE GENOMIC DNA]</scope>
    <source>
        <strain evidence="11 12">HHB13444</strain>
    </source>
</reference>
<proteinExistence type="inferred from homology"/>
<keyword evidence="4" id="KW-0678">Repressor</keyword>
<dbReference type="Gene3D" id="3.40.800.20">
    <property type="entry name" value="Histone deacetylase domain"/>
    <property type="match status" value="1"/>
</dbReference>
<evidence type="ECO:0000256" key="5">
    <source>
        <dbReference type="ARBA" id="ARBA00022801"/>
    </source>
</evidence>
<dbReference type="EC" id="3.5.1.98" evidence="3"/>
<dbReference type="Proteomes" id="UP000308197">
    <property type="component" value="Unassembled WGS sequence"/>
</dbReference>
<dbReference type="GO" id="GO:0005634">
    <property type="term" value="C:nucleus"/>
    <property type="evidence" value="ECO:0007669"/>
    <property type="project" value="UniProtKB-SubCell"/>
</dbReference>
<dbReference type="GO" id="GO:0031507">
    <property type="term" value="P:heterochromatin formation"/>
    <property type="evidence" value="ECO:0007669"/>
    <property type="project" value="TreeGrafter"/>
</dbReference>
<dbReference type="InterPro" id="IPR037138">
    <property type="entry name" value="His_deacetylse_dom_sf"/>
</dbReference>
<dbReference type="AlphaFoldDB" id="A0A5C3PVG2"/>
<dbReference type="EMBL" id="ML211055">
    <property type="protein sequence ID" value="TFK90093.1"/>
    <property type="molecule type" value="Genomic_DNA"/>
</dbReference>
<feature type="domain" description="Histone deacetylase" evidence="10">
    <location>
        <begin position="26"/>
        <end position="346"/>
    </location>
</feature>
<evidence type="ECO:0000256" key="8">
    <source>
        <dbReference type="ARBA" id="ARBA00023163"/>
    </source>
</evidence>
<protein>
    <recommendedName>
        <fullName evidence="3">histone deacetylase</fullName>
        <ecNumber evidence="3">3.5.1.98</ecNumber>
    </recommendedName>
</protein>
<dbReference type="InterPro" id="IPR000286">
    <property type="entry name" value="HDACs"/>
</dbReference>
<dbReference type="Pfam" id="PF00850">
    <property type="entry name" value="Hist_deacetyl"/>
    <property type="match status" value="1"/>
</dbReference>
<keyword evidence="12" id="KW-1185">Reference proteome</keyword>
<comment type="similarity">
    <text evidence="2">Belongs to the histone deacetylase family. HD type 1 subfamily.</text>
</comment>
<accession>A0A5C3PVG2</accession>
<comment type="subcellular location">
    <subcellularLocation>
        <location evidence="1">Nucleus</location>
    </subcellularLocation>
</comment>
<evidence type="ECO:0000256" key="3">
    <source>
        <dbReference type="ARBA" id="ARBA00012111"/>
    </source>
</evidence>
<keyword evidence="5" id="KW-0378">Hydrolase</keyword>
<evidence type="ECO:0000256" key="9">
    <source>
        <dbReference type="ARBA" id="ARBA00023242"/>
    </source>
</evidence>
<dbReference type="SUPFAM" id="SSF52768">
    <property type="entry name" value="Arginase/deacetylase"/>
    <property type="match status" value="1"/>
</dbReference>
<keyword evidence="9" id="KW-0539">Nucleus</keyword>
<name>A0A5C3PVG2_9APHY</name>
<dbReference type="PANTHER" id="PTHR10625">
    <property type="entry name" value="HISTONE DEACETYLASE HDAC1-RELATED"/>
    <property type="match status" value="1"/>
</dbReference>
<evidence type="ECO:0000313" key="11">
    <source>
        <dbReference type="EMBL" id="TFK90093.1"/>
    </source>
</evidence>
<dbReference type="GO" id="GO:0141221">
    <property type="term" value="F:histone deacetylase activity, hydrolytic mechanism"/>
    <property type="evidence" value="ECO:0007669"/>
    <property type="project" value="UniProtKB-EC"/>
</dbReference>
<keyword evidence="7" id="KW-0805">Transcription regulation</keyword>
<dbReference type="PANTHER" id="PTHR10625:SF14">
    <property type="entry name" value="HISTONE DEACETYLASE 8"/>
    <property type="match status" value="1"/>
</dbReference>
<evidence type="ECO:0000256" key="7">
    <source>
        <dbReference type="ARBA" id="ARBA00023015"/>
    </source>
</evidence>
<dbReference type="InParanoid" id="A0A5C3PVG2"/>
<organism evidence="11 12">
    <name type="scientific">Polyporus arcularius HHB13444</name>
    <dbReference type="NCBI Taxonomy" id="1314778"/>
    <lineage>
        <taxon>Eukaryota</taxon>
        <taxon>Fungi</taxon>
        <taxon>Dikarya</taxon>
        <taxon>Basidiomycota</taxon>
        <taxon>Agaricomycotina</taxon>
        <taxon>Agaricomycetes</taxon>
        <taxon>Polyporales</taxon>
        <taxon>Polyporaceae</taxon>
        <taxon>Polyporus</taxon>
    </lineage>
</organism>
<sequence length="413" mass="45095">MEEGCNHRNVVYVVSNELVKASSLLPSNRNRSLLVHSLVKEFGLLNADSDDGRAVLQPLRPTPADFKQLSAYHDRDYLEHLLHGEVIATPTQSSGGEYGLEEDCPSFPHLPEYVRLVAGASLTAAKALREDTQASISICWDGGRHHAQKAQASGFCYVADCVLAILALKRPLAPDGLGRHLAKPRVMYLDLDLHFSDGVSQAFHSSSSGSSSPQVLTFSIHHAAPGFFPASELASLTDPSSDAFDPFTLCLPLEHGASNKTFRRIWPLVERVKDAFRPDYVVVQCGVDGLAGDPYATWNWSLGGEEGSLGWCVDRVCNQWQRKTLLLGGGGYNSPNVARAWTYLTSIALGRPLPLDADIPDHGAFPLYAPSFTLDVPPGTMLDRNTDAYLQHVEKVFAEVTQVIEDRMGNGTR</sequence>
<evidence type="ECO:0000259" key="10">
    <source>
        <dbReference type="Pfam" id="PF00850"/>
    </source>
</evidence>
<keyword evidence="6" id="KW-0156">Chromatin regulator</keyword>
<dbReference type="STRING" id="1314778.A0A5C3PVG2"/>
<gene>
    <name evidence="11" type="ORF">K466DRAFT_661049</name>
</gene>
<dbReference type="InterPro" id="IPR023801">
    <property type="entry name" value="His_deacetylse_dom"/>
</dbReference>
<evidence type="ECO:0000256" key="1">
    <source>
        <dbReference type="ARBA" id="ARBA00004123"/>
    </source>
</evidence>
<keyword evidence="8" id="KW-0804">Transcription</keyword>
<evidence type="ECO:0000256" key="6">
    <source>
        <dbReference type="ARBA" id="ARBA00022853"/>
    </source>
</evidence>
<evidence type="ECO:0000256" key="4">
    <source>
        <dbReference type="ARBA" id="ARBA00022491"/>
    </source>
</evidence>
<evidence type="ECO:0000256" key="2">
    <source>
        <dbReference type="ARBA" id="ARBA00006457"/>
    </source>
</evidence>
<dbReference type="InterPro" id="IPR023696">
    <property type="entry name" value="Ureohydrolase_dom_sf"/>
</dbReference>
<dbReference type="PRINTS" id="PR01270">
    <property type="entry name" value="HDASUPER"/>
</dbReference>